<dbReference type="AlphaFoldDB" id="I3TCN3"/>
<sequence>MPDASRKKLIYVSEDVLERLARLAYARGESLAKLLDRVLRQVVEAFDMGYNMEELIDLLKVVEVEKKLGAVFVPHEVVETLLEKTGDSDDVRRVFYEAGRAYGLYIRNKYRGSLDIVRSFLEKTRWDLNEVSVVEQGDSYKLMCVSTVMDEVETSMTASFIEGLLAGLGYTILREEVSKGIIVVEFKA</sequence>
<organism evidence="1 2">
    <name type="scientific">Thermogladius calderae (strain DSM 22663 / VKM B-2946 / 1633)</name>
    <dbReference type="NCBI Taxonomy" id="1184251"/>
    <lineage>
        <taxon>Archaea</taxon>
        <taxon>Thermoproteota</taxon>
        <taxon>Thermoprotei</taxon>
        <taxon>Desulfurococcales</taxon>
        <taxon>Desulfurococcaceae</taxon>
        <taxon>Thermogladius</taxon>
    </lineage>
</organism>
<keyword evidence="2" id="KW-1185">Reference proteome</keyword>
<evidence type="ECO:0000313" key="2">
    <source>
        <dbReference type="Proteomes" id="UP000005270"/>
    </source>
</evidence>
<proteinExistence type="predicted"/>
<dbReference type="Proteomes" id="UP000005270">
    <property type="component" value="Chromosome"/>
</dbReference>
<dbReference type="InParanoid" id="I3TCN3"/>
<gene>
    <name evidence="1" type="ordered locus">TCELL_0096</name>
</gene>
<protein>
    <submittedName>
        <fullName evidence="1">Uncharacterized protein</fullName>
    </submittedName>
</protein>
<dbReference type="KEGG" id="thg:TCELL_0096"/>
<name>I3TCN3_THEC1</name>
<evidence type="ECO:0000313" key="1">
    <source>
        <dbReference type="EMBL" id="AFK50521.1"/>
    </source>
</evidence>
<dbReference type="HOGENOM" id="CLU_1438175_0_0_2"/>
<dbReference type="STRING" id="1184251.TCELL_0096"/>
<dbReference type="eggNOG" id="arCOG03765">
    <property type="taxonomic scope" value="Archaea"/>
</dbReference>
<dbReference type="EMBL" id="CP003531">
    <property type="protein sequence ID" value="AFK50521.1"/>
    <property type="molecule type" value="Genomic_DNA"/>
</dbReference>
<dbReference type="RefSeq" id="WP_014736772.1">
    <property type="nucleotide sequence ID" value="NC_017954.1"/>
</dbReference>
<reference evidence="1 2" key="1">
    <citation type="journal article" date="2012" name="J. Bacteriol.">
        <title>Complete genome sequence of the hyperthermophilic cellulolytic Crenarchaeon 'Thermogladius cellulolyticus' 1633.</title>
        <authorList>
            <person name="Mardanov A.V."/>
            <person name="Kochetkova T.V."/>
            <person name="Beletsky A.V."/>
            <person name="Bonch-Osmolovskaya E.A."/>
            <person name="Ravin N.V."/>
            <person name="Skryabin K.G."/>
        </authorList>
    </citation>
    <scope>NUCLEOTIDE SEQUENCE [LARGE SCALE GENOMIC DNA]</scope>
    <source>
        <strain evidence="2">DSM 22663 / VKM B-2946 / 1633</strain>
    </source>
</reference>
<accession>I3TCN3</accession>
<dbReference type="GeneID" id="13012367"/>